<reference evidence="1" key="2">
    <citation type="submission" date="2020-09" db="EMBL/GenBank/DDBJ databases">
        <authorList>
            <person name="Sun Q."/>
            <person name="Zhou Y."/>
        </authorList>
    </citation>
    <scope>NUCLEOTIDE SEQUENCE</scope>
    <source>
        <strain evidence="1">CGMCC 1.14984</strain>
    </source>
</reference>
<name>A0A8J3EU63_9PROT</name>
<dbReference type="Proteomes" id="UP000621856">
    <property type="component" value="Unassembled WGS sequence"/>
</dbReference>
<evidence type="ECO:0000313" key="2">
    <source>
        <dbReference type="Proteomes" id="UP000621856"/>
    </source>
</evidence>
<accession>A0A8J3EU63</accession>
<sequence>MRGPEGALAFTRLSEMPIPVTNADVRPLLPLLWRGDRDACWMMPPAGKGSAIPCPGPHRGWELL</sequence>
<reference evidence="1" key="1">
    <citation type="journal article" date="2014" name="Int. J. Syst. Evol. Microbiol.">
        <title>Complete genome sequence of Corynebacterium casei LMG S-19264T (=DSM 44701T), isolated from a smear-ripened cheese.</title>
        <authorList>
            <consortium name="US DOE Joint Genome Institute (JGI-PGF)"/>
            <person name="Walter F."/>
            <person name="Albersmeier A."/>
            <person name="Kalinowski J."/>
            <person name="Ruckert C."/>
        </authorList>
    </citation>
    <scope>NUCLEOTIDE SEQUENCE</scope>
    <source>
        <strain evidence="1">CGMCC 1.14984</strain>
    </source>
</reference>
<gene>
    <name evidence="1" type="ORF">GCM10011355_14640</name>
</gene>
<proteinExistence type="predicted"/>
<dbReference type="EMBL" id="BMGZ01000001">
    <property type="protein sequence ID" value="GGH96230.1"/>
    <property type="molecule type" value="Genomic_DNA"/>
</dbReference>
<organism evidence="1 2">
    <name type="scientific">Aquisalinus luteolus</name>
    <dbReference type="NCBI Taxonomy" id="1566827"/>
    <lineage>
        <taxon>Bacteria</taxon>
        <taxon>Pseudomonadati</taxon>
        <taxon>Pseudomonadota</taxon>
        <taxon>Alphaproteobacteria</taxon>
        <taxon>Parvularculales</taxon>
        <taxon>Parvularculaceae</taxon>
        <taxon>Aquisalinus</taxon>
    </lineage>
</organism>
<evidence type="ECO:0000313" key="1">
    <source>
        <dbReference type="EMBL" id="GGH96230.1"/>
    </source>
</evidence>
<comment type="caution">
    <text evidence="1">The sequence shown here is derived from an EMBL/GenBank/DDBJ whole genome shotgun (WGS) entry which is preliminary data.</text>
</comment>
<dbReference type="AlphaFoldDB" id="A0A8J3EU63"/>
<protein>
    <submittedName>
        <fullName evidence="1">Uncharacterized protein</fullName>
    </submittedName>
</protein>